<gene>
    <name evidence="2" type="ORF">EZS28_048726</name>
</gene>
<evidence type="ECO:0000313" key="3">
    <source>
        <dbReference type="Proteomes" id="UP000324800"/>
    </source>
</evidence>
<sequence>MLQLLLWLLGSHPLNAPRPLALGSLLSIDLEQPLDPDHSLDSFHLSKETYLDLLLRGDKDLFLCLRNLFLNFCLVVLAGCNVSESSSVQYSFFIHASLKSKLYSLQNALTSSIEDTIPNCLDFLLSIACRQPGPKLGQY</sequence>
<organism evidence="2 3">
    <name type="scientific">Streblomastix strix</name>
    <dbReference type="NCBI Taxonomy" id="222440"/>
    <lineage>
        <taxon>Eukaryota</taxon>
        <taxon>Metamonada</taxon>
        <taxon>Preaxostyla</taxon>
        <taxon>Oxymonadida</taxon>
        <taxon>Streblomastigidae</taxon>
        <taxon>Streblomastix</taxon>
    </lineage>
</organism>
<dbReference type="AlphaFoldDB" id="A0A5J4TBV6"/>
<reference evidence="2 3" key="1">
    <citation type="submission" date="2019-03" db="EMBL/GenBank/DDBJ databases">
        <title>Single cell metagenomics reveals metabolic interactions within the superorganism composed of flagellate Streblomastix strix and complex community of Bacteroidetes bacteria on its surface.</title>
        <authorList>
            <person name="Treitli S.C."/>
            <person name="Kolisko M."/>
            <person name="Husnik F."/>
            <person name="Keeling P."/>
            <person name="Hampl V."/>
        </authorList>
    </citation>
    <scope>NUCLEOTIDE SEQUENCE [LARGE SCALE GENOMIC DNA]</scope>
    <source>
        <strain evidence="2">ST1C</strain>
    </source>
</reference>
<feature type="signal peptide" evidence="1">
    <location>
        <begin position="1"/>
        <end position="16"/>
    </location>
</feature>
<proteinExistence type="predicted"/>
<protein>
    <submittedName>
        <fullName evidence="2">Uncharacterized protein</fullName>
    </submittedName>
</protein>
<evidence type="ECO:0000256" key="1">
    <source>
        <dbReference type="SAM" id="SignalP"/>
    </source>
</evidence>
<keyword evidence="1" id="KW-0732">Signal</keyword>
<dbReference type="EMBL" id="SNRW01034120">
    <property type="protein sequence ID" value="KAA6355748.1"/>
    <property type="molecule type" value="Genomic_DNA"/>
</dbReference>
<dbReference type="Proteomes" id="UP000324800">
    <property type="component" value="Unassembled WGS sequence"/>
</dbReference>
<comment type="caution">
    <text evidence="2">The sequence shown here is derived from an EMBL/GenBank/DDBJ whole genome shotgun (WGS) entry which is preliminary data.</text>
</comment>
<accession>A0A5J4TBV6</accession>
<evidence type="ECO:0000313" key="2">
    <source>
        <dbReference type="EMBL" id="KAA6355748.1"/>
    </source>
</evidence>
<name>A0A5J4TBV6_9EUKA</name>
<feature type="chain" id="PRO_5023920831" evidence="1">
    <location>
        <begin position="17"/>
        <end position="139"/>
    </location>
</feature>